<dbReference type="InterPro" id="IPR029787">
    <property type="entry name" value="Nucleotide_cyclase"/>
</dbReference>
<dbReference type="SMART" id="SM00304">
    <property type="entry name" value="HAMP"/>
    <property type="match status" value="2"/>
</dbReference>
<dbReference type="Gene3D" id="3.30.70.270">
    <property type="match status" value="1"/>
</dbReference>
<feature type="transmembrane region" description="Helical" evidence="2">
    <location>
        <begin position="187"/>
        <end position="210"/>
    </location>
</feature>
<dbReference type="GO" id="GO:0007165">
    <property type="term" value="P:signal transduction"/>
    <property type="evidence" value="ECO:0007669"/>
    <property type="project" value="InterPro"/>
</dbReference>
<feature type="domain" description="HAMP" evidence="4">
    <location>
        <begin position="314"/>
        <end position="360"/>
    </location>
</feature>
<evidence type="ECO:0000313" key="7">
    <source>
        <dbReference type="Proteomes" id="UP001470809"/>
    </source>
</evidence>
<keyword evidence="7" id="KW-1185">Reference proteome</keyword>
<reference evidence="6 7" key="2">
    <citation type="submission" date="2024-08" db="EMBL/GenBank/DDBJ databases">
        <title>Phylogenomic analyses of a clade within the roseobacter group suggest taxonomic reassignments of species of the genera Aestuariivita, Citreicella, Loktanella, Nautella, Pelagibaca, Ruegeria, Thalassobius, Thiobacimonas and Tropicibacter, and the proposal o.</title>
        <authorList>
            <person name="Jeon C.O."/>
        </authorList>
    </citation>
    <scope>NUCLEOTIDE SEQUENCE [LARGE SCALE GENOMIC DNA]</scope>
    <source>
        <strain evidence="6 7">SS1-5</strain>
    </source>
</reference>
<keyword evidence="2" id="KW-0812">Transmembrane</keyword>
<dbReference type="InterPro" id="IPR003660">
    <property type="entry name" value="HAMP_dom"/>
</dbReference>
<dbReference type="InterPro" id="IPR050706">
    <property type="entry name" value="Cyclic-di-GMP_PDE-like"/>
</dbReference>
<dbReference type="SMART" id="SM00267">
    <property type="entry name" value="GGDEF"/>
    <property type="match status" value="1"/>
</dbReference>
<feature type="domain" description="EAL" evidence="3">
    <location>
        <begin position="587"/>
        <end position="838"/>
    </location>
</feature>
<dbReference type="Proteomes" id="UP001470809">
    <property type="component" value="Chromosome"/>
</dbReference>
<keyword evidence="2" id="KW-1133">Transmembrane helix</keyword>
<name>A0AAN0NJS8_9RHOB</name>
<dbReference type="Pfam" id="PF00990">
    <property type="entry name" value="GGDEF"/>
    <property type="match status" value="1"/>
</dbReference>
<dbReference type="CDD" id="cd01948">
    <property type="entry name" value="EAL"/>
    <property type="match status" value="1"/>
</dbReference>
<dbReference type="PROSITE" id="PS50887">
    <property type="entry name" value="GGDEF"/>
    <property type="match status" value="1"/>
</dbReference>
<evidence type="ECO:0000259" key="5">
    <source>
        <dbReference type="PROSITE" id="PS50887"/>
    </source>
</evidence>
<feature type="domain" description="HAMP" evidence="4">
    <location>
        <begin position="211"/>
        <end position="264"/>
    </location>
</feature>
<dbReference type="InterPro" id="IPR043128">
    <property type="entry name" value="Rev_trsase/Diguanyl_cyclase"/>
</dbReference>
<evidence type="ECO:0000256" key="2">
    <source>
        <dbReference type="SAM" id="Phobius"/>
    </source>
</evidence>
<keyword evidence="2" id="KW-0472">Membrane</keyword>
<sequence>MTGWVRKLNPRYWSIRGLVIAIPVLGGLSVTLLLFFGMQLADRHLQHLENDVKASLTYQHTALKLPILVKQIHADLYQLAALREGGAPQFEISRTKAAIQRDFRRIQILRLGLDPRMRMLDVDKRLDALAEIVTQAAGANMADAIAVSQNYDSHLNAAAATFSAMAAQTRLLVFEDMDTMRADTTRLVQAFFVGLALLAAIMCLVALSVARNISTPILKLAHNVEALDKGALDIKIPGTGRTDEIGKVARAVSRLQGSQRRTGQLEQERDDLNRTLEQKVAARTSELAVERERLANAQALAEQTRQEMTAQLRQEFGQVINAASAGDFTQRVHTEFSDENLQALANDINHFVDRVDGSVAAVGQAMHDMAEGRWDAGADHAFTGSFAEIMDQIHDTGTQISQQSGQLTHIALHDALTSLPNRRFLEERLADYNKLLAVTELPLGVLHIDLDRFKEINDRLGHAAGDAVLKQAAQILDELAQNDDFVARVGGDEFMMLCPMMDDSGQERDRIIALGEEIVAKLSEPVHFEDELAFFGASVGIAFSQPDTTDLATLVVDADIALYQAKEDGRNQAAVFSTEIAAAIAGKRTMRDDLLAALEHGELEPYFQPKYDARSLQLKGVEALVRWNHPQRGLLTPDKFLPAAEDMNVVSVIDHQILWRSVEIISELNAAHGFHIPELSVNISQSRLYDPELLRSVDGLSPPFALSFELLESIYFDDGDDRFYWMLDLLRERGIGIQIDDFGSGRASISALININPDRLKIDRSLVRPLTEKAGSSQLIKGIVDIARSMNIGVTAEGVETQKHANLLRDLGCDMLQGYAFAKPMPADALKEFCLKAAS</sequence>
<feature type="coiled-coil region" evidence="1">
    <location>
        <begin position="255"/>
        <end position="314"/>
    </location>
</feature>
<feature type="domain" description="GGDEF" evidence="5">
    <location>
        <begin position="441"/>
        <end position="578"/>
    </location>
</feature>
<protein>
    <submittedName>
        <fullName evidence="6">Bifunctional diguanylate cyclase/phosphodiesterase</fullName>
    </submittedName>
</protein>
<dbReference type="CDD" id="cd01949">
    <property type="entry name" value="GGDEF"/>
    <property type="match status" value="1"/>
</dbReference>
<dbReference type="KEGG" id="yrh:AABB31_07950"/>
<dbReference type="GO" id="GO:0071111">
    <property type="term" value="F:cyclic-guanylate-specific phosphodiesterase activity"/>
    <property type="evidence" value="ECO:0007669"/>
    <property type="project" value="InterPro"/>
</dbReference>
<dbReference type="PROSITE" id="PS50885">
    <property type="entry name" value="HAMP"/>
    <property type="match status" value="2"/>
</dbReference>
<dbReference type="CDD" id="cd06225">
    <property type="entry name" value="HAMP"/>
    <property type="match status" value="1"/>
</dbReference>
<dbReference type="PANTHER" id="PTHR33121:SF70">
    <property type="entry name" value="SIGNALING PROTEIN YKOW"/>
    <property type="match status" value="1"/>
</dbReference>
<dbReference type="InterPro" id="IPR000160">
    <property type="entry name" value="GGDEF_dom"/>
</dbReference>
<feature type="transmembrane region" description="Helical" evidence="2">
    <location>
        <begin position="12"/>
        <end position="36"/>
    </location>
</feature>
<proteinExistence type="predicted"/>
<dbReference type="Gene3D" id="3.20.20.450">
    <property type="entry name" value="EAL domain"/>
    <property type="match status" value="1"/>
</dbReference>
<dbReference type="Pfam" id="PF00672">
    <property type="entry name" value="HAMP"/>
    <property type="match status" value="1"/>
</dbReference>
<accession>A0AAN0NJS8</accession>
<dbReference type="SUPFAM" id="SSF158472">
    <property type="entry name" value="HAMP domain-like"/>
    <property type="match status" value="1"/>
</dbReference>
<evidence type="ECO:0000259" key="3">
    <source>
        <dbReference type="PROSITE" id="PS50883"/>
    </source>
</evidence>
<gene>
    <name evidence="6" type="ORF">AABB31_07950</name>
</gene>
<dbReference type="Gene3D" id="6.10.340.10">
    <property type="match status" value="1"/>
</dbReference>
<dbReference type="NCBIfam" id="TIGR00254">
    <property type="entry name" value="GGDEF"/>
    <property type="match status" value="1"/>
</dbReference>
<dbReference type="SUPFAM" id="SSF141868">
    <property type="entry name" value="EAL domain-like"/>
    <property type="match status" value="1"/>
</dbReference>
<dbReference type="PROSITE" id="PS50883">
    <property type="entry name" value="EAL"/>
    <property type="match status" value="1"/>
</dbReference>
<keyword evidence="1" id="KW-0175">Coiled coil</keyword>
<dbReference type="SUPFAM" id="SSF55073">
    <property type="entry name" value="Nucleotide cyclase"/>
    <property type="match status" value="1"/>
</dbReference>
<dbReference type="InterPro" id="IPR001633">
    <property type="entry name" value="EAL_dom"/>
</dbReference>
<dbReference type="Gene3D" id="1.20.120.1530">
    <property type="match status" value="1"/>
</dbReference>
<evidence type="ECO:0000259" key="4">
    <source>
        <dbReference type="PROSITE" id="PS50885"/>
    </source>
</evidence>
<dbReference type="InterPro" id="IPR035919">
    <property type="entry name" value="EAL_sf"/>
</dbReference>
<evidence type="ECO:0000313" key="6">
    <source>
        <dbReference type="EMBL" id="WZU68792.1"/>
    </source>
</evidence>
<reference evidence="7" key="1">
    <citation type="submission" date="2024-04" db="EMBL/GenBank/DDBJ databases">
        <title>Phylogenomic analyses of a clade within the roseobacter group suggest taxonomic reassignments of species of the genera Aestuariivita, Citreicella, Loktanella, Nautella, Pelagibaca, Ruegeria, Thalassobius, Thiobacimonas and Tropicibacter, and the proposal o.</title>
        <authorList>
            <person name="Jeon C.O."/>
        </authorList>
    </citation>
    <scope>NUCLEOTIDE SEQUENCE [LARGE SCALE GENOMIC DNA]</scope>
    <source>
        <strain evidence="7">SS1-5</strain>
    </source>
</reference>
<dbReference type="AlphaFoldDB" id="A0AAN0NJS8"/>
<dbReference type="PANTHER" id="PTHR33121">
    <property type="entry name" value="CYCLIC DI-GMP PHOSPHODIESTERASE PDEF"/>
    <property type="match status" value="1"/>
</dbReference>
<dbReference type="SMART" id="SM00052">
    <property type="entry name" value="EAL"/>
    <property type="match status" value="1"/>
</dbReference>
<dbReference type="GO" id="GO:0016020">
    <property type="term" value="C:membrane"/>
    <property type="evidence" value="ECO:0007669"/>
    <property type="project" value="InterPro"/>
</dbReference>
<dbReference type="Pfam" id="PF00563">
    <property type="entry name" value="EAL"/>
    <property type="match status" value="1"/>
</dbReference>
<dbReference type="RefSeq" id="WP_342078083.1">
    <property type="nucleotide sequence ID" value="NZ_CP151767.2"/>
</dbReference>
<dbReference type="EMBL" id="CP151767">
    <property type="protein sequence ID" value="WZU68792.1"/>
    <property type="molecule type" value="Genomic_DNA"/>
</dbReference>
<organism evidence="6 7">
    <name type="scientific">Yoonia rhodophyticola</name>
    <dbReference type="NCBI Taxonomy" id="3137370"/>
    <lineage>
        <taxon>Bacteria</taxon>
        <taxon>Pseudomonadati</taxon>
        <taxon>Pseudomonadota</taxon>
        <taxon>Alphaproteobacteria</taxon>
        <taxon>Rhodobacterales</taxon>
        <taxon>Paracoccaceae</taxon>
        <taxon>Yoonia</taxon>
    </lineage>
</organism>
<evidence type="ECO:0000256" key="1">
    <source>
        <dbReference type="SAM" id="Coils"/>
    </source>
</evidence>